<reference evidence="1 2" key="2">
    <citation type="journal article" date="2016" name="FEMS Yeast Res.">
        <title>Curation of the genome annotation of Pichia pastoris (Komagataella phaffii) CBS7435 from gene level to protein function.</title>
        <authorList>
            <person name="Valli M."/>
            <person name="Tatto N.E."/>
            <person name="Peymann A."/>
            <person name="Gruber C."/>
            <person name="Landes N."/>
            <person name="Ekker H."/>
            <person name="Thallinger G.G."/>
            <person name="Mattanovich D."/>
            <person name="Gasser B."/>
            <person name="Graf A.B."/>
        </authorList>
    </citation>
    <scope>GENOME REANNOTATION</scope>
    <source>
        <strain evidence="1 2">ATCC 76273 / CBS 7435 / CECT 11047 / NRRL Y-11430 / Wegner 21-1</strain>
    </source>
</reference>
<sequence>MGSSSSSDNEPSSVSMKPSFSKIINFHCLSLQVTKFKRYIITTESRILFINAFLIKVQ</sequence>
<reference evidence="1 2" key="1">
    <citation type="journal article" date="2011" name="J. Biotechnol.">
        <title>High-quality genome sequence of Pichia pastoris CBS7435.</title>
        <authorList>
            <person name="Kuberl A."/>
            <person name="Schneider J."/>
            <person name="Thallinger G.G."/>
            <person name="Anderl I."/>
            <person name="Wibberg D."/>
            <person name="Hajek T."/>
            <person name="Jaenicke S."/>
            <person name="Brinkrolf K."/>
            <person name="Goesmann A."/>
            <person name="Szczepanowski R."/>
            <person name="Puhler A."/>
            <person name="Schwab H."/>
            <person name="Glieder A."/>
            <person name="Pichler H."/>
        </authorList>
    </citation>
    <scope>NUCLEOTIDE SEQUENCE [LARGE SCALE GENOMIC DNA]</scope>
    <source>
        <strain evidence="2">ATCC 76273 / CBS 7435 / CECT 11047 / NRRL Y-11430 / Wegner 21-1</strain>
    </source>
</reference>
<dbReference type="Proteomes" id="UP000006853">
    <property type="component" value="Chromosome 1"/>
</dbReference>
<name>A0A1G4KPG6_KOMPC</name>
<evidence type="ECO:0000313" key="1">
    <source>
        <dbReference type="EMBL" id="SCV11905.1"/>
    </source>
</evidence>
<organism evidence="1 2">
    <name type="scientific">Komagataella phaffii (strain ATCC 76273 / CBS 7435 / CECT 11047 / NRRL Y-11430 / Wegner 21-1)</name>
    <name type="common">Yeast</name>
    <name type="synonym">Pichia pastoris</name>
    <dbReference type="NCBI Taxonomy" id="981350"/>
    <lineage>
        <taxon>Eukaryota</taxon>
        <taxon>Fungi</taxon>
        <taxon>Dikarya</taxon>
        <taxon>Ascomycota</taxon>
        <taxon>Saccharomycotina</taxon>
        <taxon>Pichiomycetes</taxon>
        <taxon>Pichiales</taxon>
        <taxon>Pichiaceae</taxon>
        <taxon>Komagataella</taxon>
    </lineage>
</organism>
<accession>A0A1G4KPG6</accession>
<proteinExistence type="predicted"/>
<gene>
    <name evidence="1" type="ordered locus">PP7435_Chr1-2896</name>
</gene>
<dbReference type="AlphaFoldDB" id="A0A1G4KPG6"/>
<keyword evidence="2" id="KW-1185">Reference proteome</keyword>
<dbReference type="EMBL" id="FR839628">
    <property type="protein sequence ID" value="SCV11905.1"/>
    <property type="molecule type" value="Genomic_DNA"/>
</dbReference>
<evidence type="ECO:0000313" key="2">
    <source>
        <dbReference type="Proteomes" id="UP000006853"/>
    </source>
</evidence>
<protein>
    <submittedName>
        <fullName evidence="1">Uncharacterized protein</fullName>
    </submittedName>
</protein>